<organism evidence="2 3">
    <name type="scientific">Rhizophagus irregularis</name>
    <dbReference type="NCBI Taxonomy" id="588596"/>
    <lineage>
        <taxon>Eukaryota</taxon>
        <taxon>Fungi</taxon>
        <taxon>Fungi incertae sedis</taxon>
        <taxon>Mucoromycota</taxon>
        <taxon>Glomeromycotina</taxon>
        <taxon>Glomeromycetes</taxon>
        <taxon>Glomerales</taxon>
        <taxon>Glomeraceae</taxon>
        <taxon>Rhizophagus</taxon>
    </lineage>
</organism>
<keyword evidence="1" id="KW-1133">Transmembrane helix</keyword>
<evidence type="ECO:0000313" key="3">
    <source>
        <dbReference type="Proteomes" id="UP000234323"/>
    </source>
</evidence>
<dbReference type="Proteomes" id="UP000234323">
    <property type="component" value="Unassembled WGS sequence"/>
</dbReference>
<proteinExistence type="predicted"/>
<evidence type="ECO:0000256" key="1">
    <source>
        <dbReference type="SAM" id="Phobius"/>
    </source>
</evidence>
<evidence type="ECO:0000313" key="2">
    <source>
        <dbReference type="EMBL" id="PKY62392.1"/>
    </source>
</evidence>
<reference evidence="2 3" key="1">
    <citation type="submission" date="2015-10" db="EMBL/GenBank/DDBJ databases">
        <title>Genome analyses suggest a sexual origin of heterokaryosis in a supposedly ancient asexual fungus.</title>
        <authorList>
            <person name="Ropars J."/>
            <person name="Sedzielewska K."/>
            <person name="Noel J."/>
            <person name="Charron P."/>
            <person name="Farinelli L."/>
            <person name="Marton T."/>
            <person name="Kruger M."/>
            <person name="Pelin A."/>
            <person name="Brachmann A."/>
            <person name="Corradi N."/>
        </authorList>
    </citation>
    <scope>NUCLEOTIDE SEQUENCE [LARGE SCALE GENOMIC DNA]</scope>
    <source>
        <strain evidence="2 3">A4</strain>
    </source>
</reference>
<dbReference type="EMBL" id="LLXI01007031">
    <property type="protein sequence ID" value="PKY62392.1"/>
    <property type="molecule type" value="Genomic_DNA"/>
</dbReference>
<keyword evidence="3" id="KW-1185">Reference proteome</keyword>
<sequence length="258" mass="28997">MPTRIDSTCNNINLFLSPFLLCSFFKILLGYSCVRIPEVFLVDSAIPPFLPTVATSHQLPAAPPTLTPEICLSSHMHIYIYADQRRNVVSPHDGIGCSWIQRDEDSFILASGSFLWTNGPLMPQALELGFILQVLRLLPNECSITFYSAHSYFSMYTEFCGSSSERRVRSSCYLLWMAIHNRLLDSCLDCTFQTVKEVSTDNFLSRCIVLVKTLSPTDHSCSFNSLMESPMSQQLLVVSLSYPDLSLYVPRISPLIGI</sequence>
<protein>
    <submittedName>
        <fullName evidence="2">Uncharacterized protein</fullName>
    </submittedName>
</protein>
<keyword evidence="1" id="KW-0472">Membrane</keyword>
<name>A0A2I1HU47_9GLOM</name>
<feature type="transmembrane region" description="Helical" evidence="1">
    <location>
        <begin position="12"/>
        <end position="31"/>
    </location>
</feature>
<dbReference type="AlphaFoldDB" id="A0A2I1HU47"/>
<accession>A0A2I1HU47</accession>
<comment type="caution">
    <text evidence="2">The sequence shown here is derived from an EMBL/GenBank/DDBJ whole genome shotgun (WGS) entry which is preliminary data.</text>
</comment>
<gene>
    <name evidence="2" type="ORF">RhiirA4_488792</name>
</gene>
<keyword evidence="1" id="KW-0812">Transmembrane</keyword>